<name>D1PQ84_9FIRM</name>
<keyword evidence="2" id="KW-1185">Reference proteome</keyword>
<accession>D1PQ84</accession>
<evidence type="ECO:0000313" key="1">
    <source>
        <dbReference type="EMBL" id="EFB75138.1"/>
    </source>
</evidence>
<comment type="caution">
    <text evidence="1">The sequence shown here is derived from an EMBL/GenBank/DDBJ whole genome shotgun (WGS) entry which is preliminary data.</text>
</comment>
<evidence type="ECO:0000313" key="2">
    <source>
        <dbReference type="Proteomes" id="UP000003438"/>
    </source>
</evidence>
<dbReference type="STRING" id="411471.SUBVAR_06553"/>
<dbReference type="Proteomes" id="UP000003438">
    <property type="component" value="Unassembled WGS sequence"/>
</dbReference>
<gene>
    <name evidence="1" type="ORF">SUBVAR_06553</name>
</gene>
<organism evidence="1 2">
    <name type="scientific">Subdoligranulum variabile DSM 15176</name>
    <dbReference type="NCBI Taxonomy" id="411471"/>
    <lineage>
        <taxon>Bacteria</taxon>
        <taxon>Bacillati</taxon>
        <taxon>Bacillota</taxon>
        <taxon>Clostridia</taxon>
        <taxon>Eubacteriales</taxon>
        <taxon>Oscillospiraceae</taxon>
        <taxon>Subdoligranulum</taxon>
    </lineage>
</organism>
<reference evidence="1" key="1">
    <citation type="submission" date="2009-12" db="EMBL/GenBank/DDBJ databases">
        <authorList>
            <person name="Weinstock G."/>
            <person name="Sodergren E."/>
            <person name="Clifton S."/>
            <person name="Fulton L."/>
            <person name="Fulton B."/>
            <person name="Courtney L."/>
            <person name="Fronick C."/>
            <person name="Harrison M."/>
            <person name="Strong C."/>
            <person name="Farmer C."/>
            <person name="Delahaunty K."/>
            <person name="Markovic C."/>
            <person name="Hall O."/>
            <person name="Minx P."/>
            <person name="Tomlinson C."/>
            <person name="Mitreva M."/>
            <person name="Nelson J."/>
            <person name="Hou S."/>
            <person name="Wollam A."/>
            <person name="Pepin K.H."/>
            <person name="Johnson M."/>
            <person name="Bhonagiri V."/>
            <person name="Nash W.E."/>
            <person name="Warren W."/>
            <person name="Chinwalla A."/>
            <person name="Mardis E.R."/>
            <person name="Wilson R.K."/>
        </authorList>
    </citation>
    <scope>NUCLEOTIDE SEQUENCE [LARGE SCALE GENOMIC DNA]</scope>
    <source>
        <strain evidence="1">DSM 15176</strain>
    </source>
</reference>
<protein>
    <submittedName>
        <fullName evidence="1">Uncharacterized protein</fullName>
    </submittedName>
</protein>
<proteinExistence type="predicted"/>
<dbReference type="AlphaFoldDB" id="D1PQ84"/>
<dbReference type="EMBL" id="ACBY02000033">
    <property type="protein sequence ID" value="EFB75138.1"/>
    <property type="molecule type" value="Genomic_DNA"/>
</dbReference>
<sequence length="43" mass="5241">MDHKDSSQQDLLWGIIYHAFSWKQSRHREKHKGILSVVYFRIV</sequence>
<dbReference type="HOGENOM" id="CLU_3240521_0_0_9"/>